<dbReference type="Proteomes" id="UP000008514">
    <property type="component" value="Chromosome"/>
</dbReference>
<reference evidence="1" key="1">
    <citation type="submission" date="2006-03" db="EMBL/GenBank/DDBJ databases">
        <authorList>
            <person name="Bowman J."/>
            <person name="Ferriera S."/>
            <person name="Johnson J."/>
            <person name="Kravitz S."/>
            <person name="Halpern A."/>
            <person name="Remington K."/>
            <person name="Beeson K."/>
            <person name="Tran B."/>
            <person name="Rogers Y.-H."/>
            <person name="Friedman R."/>
            <person name="Venter J.C."/>
        </authorList>
    </citation>
    <scope>NUCLEOTIDE SEQUENCE [LARGE SCALE GENOMIC DNA]</scope>
    <source>
        <strain evidence="1">ATCC 700755</strain>
    </source>
</reference>
<dbReference type="AlphaFoldDB" id="K4ICP2"/>
<reference evidence="1" key="2">
    <citation type="submission" date="2012-09" db="EMBL/GenBank/DDBJ databases">
        <title>The complete sequence of Psychroflexus torquis an extreme psychrophile from sea-ice that is stimulated by light.</title>
        <authorList>
            <person name="Feng S."/>
            <person name="Powell S.M."/>
            <person name="Bowman J.P."/>
        </authorList>
    </citation>
    <scope>NUCLEOTIDE SEQUENCE [LARGE SCALE GENOMIC DNA]</scope>
    <source>
        <strain evidence="1">ATCC 700755</strain>
    </source>
</reference>
<organism evidence="1 2">
    <name type="scientific">Psychroflexus torquis (strain ATCC 700755 / CIP 106069 / ACAM 623)</name>
    <dbReference type="NCBI Taxonomy" id="313595"/>
    <lineage>
        <taxon>Bacteria</taxon>
        <taxon>Pseudomonadati</taxon>
        <taxon>Bacteroidota</taxon>
        <taxon>Flavobacteriia</taxon>
        <taxon>Flavobacteriales</taxon>
        <taxon>Flavobacteriaceae</taxon>
        <taxon>Psychroflexus</taxon>
    </lineage>
</organism>
<dbReference type="HOGENOM" id="CLU_3188116_0_0_10"/>
<gene>
    <name evidence="1" type="ordered locus">P700755_001242</name>
</gene>
<accession>K4ICP2</accession>
<dbReference type="EMBL" id="CP003879">
    <property type="protein sequence ID" value="AFU68179.1"/>
    <property type="molecule type" value="Genomic_DNA"/>
</dbReference>
<evidence type="ECO:0000313" key="2">
    <source>
        <dbReference type="Proteomes" id="UP000008514"/>
    </source>
</evidence>
<proteinExistence type="predicted"/>
<keyword evidence="2" id="KW-1185">Reference proteome</keyword>
<name>K4ICP2_PSYTT</name>
<dbReference type="KEGG" id="ptq:P700755_001242"/>
<evidence type="ECO:0000313" key="1">
    <source>
        <dbReference type="EMBL" id="AFU68179.1"/>
    </source>
</evidence>
<protein>
    <submittedName>
        <fullName evidence="1">Uncharacterized protein</fullName>
    </submittedName>
</protein>
<sequence>MGEQISLDKIDPNLPENCLKLMGASSYFGVSAIVNKLYEESGSCIV</sequence>